<dbReference type="InterPro" id="IPR046953">
    <property type="entry name" value="Spore_GerAC-like_C"/>
</dbReference>
<evidence type="ECO:0000313" key="3">
    <source>
        <dbReference type="Proteomes" id="UP001284771"/>
    </source>
</evidence>
<feature type="domain" description="Spore germination GerAC-like C-terminal" evidence="1">
    <location>
        <begin position="2"/>
        <end position="74"/>
    </location>
</feature>
<proteinExistence type="predicted"/>
<protein>
    <submittedName>
        <fullName evidence="2">Ger(X)C family spore germination C-terminal domain-containing protein</fullName>
    </submittedName>
</protein>
<dbReference type="InterPro" id="IPR008844">
    <property type="entry name" value="Spore_GerAC-like"/>
</dbReference>
<gene>
    <name evidence="2" type="ORF">RIB56_13885</name>
</gene>
<reference evidence="3" key="1">
    <citation type="submission" date="2023-07" db="EMBL/GenBank/DDBJ databases">
        <title>Draft genomic sequences of Priestia flexa CCM isolated from the soil of an abandoned mine contaminated by free cyanide in the high Andean zone of Tacna, Peru.</title>
        <authorList>
            <person name="Caceda Quiroz C.J."/>
            <person name="Maraza Chooque G.J."/>
            <person name="Fora Quispe G.L."/>
            <person name="Carpio Mamani M."/>
        </authorList>
    </citation>
    <scope>NUCLEOTIDE SEQUENCE [LARGE SCALE GENOMIC DNA]</scope>
    <source>
        <strain evidence="3">CCM</strain>
    </source>
</reference>
<dbReference type="InterPro" id="IPR038501">
    <property type="entry name" value="Spore_GerAC_C_sf"/>
</dbReference>
<comment type="caution">
    <text evidence="2">The sequence shown here is derived from an EMBL/GenBank/DDBJ whole genome shotgun (WGS) entry which is preliminary data.</text>
</comment>
<dbReference type="PANTHER" id="PTHR35789:SF1">
    <property type="entry name" value="SPORE GERMINATION PROTEIN B3"/>
    <property type="match status" value="1"/>
</dbReference>
<evidence type="ECO:0000313" key="2">
    <source>
        <dbReference type="EMBL" id="MDW8517216.1"/>
    </source>
</evidence>
<dbReference type="PANTHER" id="PTHR35789">
    <property type="entry name" value="SPORE GERMINATION PROTEIN B3"/>
    <property type="match status" value="1"/>
</dbReference>
<evidence type="ECO:0000259" key="1">
    <source>
        <dbReference type="Pfam" id="PF05504"/>
    </source>
</evidence>
<keyword evidence="3" id="KW-1185">Reference proteome</keyword>
<dbReference type="Gene3D" id="3.30.300.210">
    <property type="entry name" value="Nutrient germinant receptor protein C, domain 3"/>
    <property type="match status" value="1"/>
</dbReference>
<dbReference type="RefSeq" id="WP_225002399.1">
    <property type="nucleotide sequence ID" value="NZ_CANLXW010000017.1"/>
</dbReference>
<organism evidence="2 3">
    <name type="scientific">Priestia flexa</name>
    <dbReference type="NCBI Taxonomy" id="86664"/>
    <lineage>
        <taxon>Bacteria</taxon>
        <taxon>Bacillati</taxon>
        <taxon>Bacillota</taxon>
        <taxon>Bacilli</taxon>
        <taxon>Bacillales</taxon>
        <taxon>Bacillaceae</taxon>
        <taxon>Priestia</taxon>
    </lineage>
</organism>
<dbReference type="Proteomes" id="UP001284771">
    <property type="component" value="Unassembled WGS sequence"/>
</dbReference>
<dbReference type="Pfam" id="PF05504">
    <property type="entry name" value="Spore_GerAC"/>
    <property type="match status" value="1"/>
</dbReference>
<name>A0ABU4J886_9BACI</name>
<dbReference type="EMBL" id="JAWUZT010000041">
    <property type="protein sequence ID" value="MDW8517216.1"/>
    <property type="molecule type" value="Genomic_DNA"/>
</dbReference>
<accession>A0ABU4J886</accession>
<sequence length="80" mass="9455">MNHIEKNVENIIQSDTNKILNKLQSDYEADAPEFREYVRINHPAFWKKHRKEWDTIFSNSTIDYHVDVTIEDFGAKTDSG</sequence>